<organism evidence="1 2">
    <name type="scientific">Chaenocephalus aceratus</name>
    <name type="common">Blackfin icefish</name>
    <name type="synonym">Chaenichthys aceratus</name>
    <dbReference type="NCBI Taxonomy" id="36190"/>
    <lineage>
        <taxon>Eukaryota</taxon>
        <taxon>Metazoa</taxon>
        <taxon>Chordata</taxon>
        <taxon>Craniata</taxon>
        <taxon>Vertebrata</taxon>
        <taxon>Euteleostomi</taxon>
        <taxon>Actinopterygii</taxon>
        <taxon>Neopterygii</taxon>
        <taxon>Teleostei</taxon>
        <taxon>Neoteleostei</taxon>
        <taxon>Acanthomorphata</taxon>
        <taxon>Eupercaria</taxon>
        <taxon>Perciformes</taxon>
        <taxon>Notothenioidei</taxon>
        <taxon>Channichthyidae</taxon>
        <taxon>Chaenocephalus</taxon>
    </lineage>
</organism>
<sequence length="169" mass="18570">MDSHSKDFTAALETDEVLRMGKKRIKIRGSVGAAHESDTGCPSAEKLLQLGETRKNVQQQQQVHASDPHTAAEILLKISSLYSEEPETKTAVLETIDAVLKKLLSGSELSSYCFLSTLLVMMGLLKGEGKVKKVPLVPGQLLCLEHAVQQEYFPQHVAFAAPHLHLQKQ</sequence>
<evidence type="ECO:0000313" key="1">
    <source>
        <dbReference type="EMBL" id="KAI4820082.1"/>
    </source>
</evidence>
<proteinExistence type="predicted"/>
<dbReference type="Proteomes" id="UP001057452">
    <property type="component" value="Chromosome 9"/>
</dbReference>
<dbReference type="EMBL" id="CM043793">
    <property type="protein sequence ID" value="KAI4820082.1"/>
    <property type="molecule type" value="Genomic_DNA"/>
</dbReference>
<gene>
    <name evidence="1" type="ORF">KUCAC02_028074</name>
</gene>
<accession>A0ACB9X2C4</accession>
<evidence type="ECO:0000313" key="2">
    <source>
        <dbReference type="Proteomes" id="UP001057452"/>
    </source>
</evidence>
<reference evidence="1" key="1">
    <citation type="submission" date="2022-05" db="EMBL/GenBank/DDBJ databases">
        <title>Chromosome-level genome of Chaenocephalus aceratus.</title>
        <authorList>
            <person name="Park H."/>
        </authorList>
    </citation>
    <scope>NUCLEOTIDE SEQUENCE</scope>
    <source>
        <strain evidence="1">KU_202001</strain>
    </source>
</reference>
<comment type="caution">
    <text evidence="1">The sequence shown here is derived from an EMBL/GenBank/DDBJ whole genome shotgun (WGS) entry which is preliminary data.</text>
</comment>
<keyword evidence="2" id="KW-1185">Reference proteome</keyword>
<protein>
    <submittedName>
        <fullName evidence="1">Uncharacterized protein</fullName>
    </submittedName>
</protein>
<name>A0ACB9X2C4_CHAAC</name>